<dbReference type="EMBL" id="JAJGCB010000001">
    <property type="protein sequence ID" value="KAJ8995786.1"/>
    <property type="molecule type" value="Genomic_DNA"/>
</dbReference>
<dbReference type="Proteomes" id="UP001161757">
    <property type="component" value="Unassembled WGS sequence"/>
</dbReference>
<proteinExistence type="predicted"/>
<sequence>MGAIWEATYNSNSISPQFPHLSGWTQVALFNGQATKMRCKDVAQGKVQRRLWAAFLRWSDIAYSPANGDGREVHNHCFSMHWLTGFREGKRILVSFTIHMHVHVPQLQDFTDSAE</sequence>
<dbReference type="AlphaFoldDB" id="A0AAN6F4D6"/>
<organism evidence="1 2">
    <name type="scientific">Exophiala dermatitidis</name>
    <name type="common">Black yeast-like fungus</name>
    <name type="synonym">Wangiella dermatitidis</name>
    <dbReference type="NCBI Taxonomy" id="5970"/>
    <lineage>
        <taxon>Eukaryota</taxon>
        <taxon>Fungi</taxon>
        <taxon>Dikarya</taxon>
        <taxon>Ascomycota</taxon>
        <taxon>Pezizomycotina</taxon>
        <taxon>Eurotiomycetes</taxon>
        <taxon>Chaetothyriomycetidae</taxon>
        <taxon>Chaetothyriales</taxon>
        <taxon>Herpotrichiellaceae</taxon>
        <taxon>Exophiala</taxon>
    </lineage>
</organism>
<evidence type="ECO:0000313" key="2">
    <source>
        <dbReference type="Proteomes" id="UP001161757"/>
    </source>
</evidence>
<accession>A0AAN6F4D6</accession>
<name>A0AAN6F4D6_EXODE</name>
<protein>
    <submittedName>
        <fullName evidence="1">Uncharacterized protein</fullName>
    </submittedName>
</protein>
<reference evidence="1" key="1">
    <citation type="submission" date="2023-01" db="EMBL/GenBank/DDBJ databases">
        <title>Exophiala dermititidis isolated from Cystic Fibrosis Patient.</title>
        <authorList>
            <person name="Kurbessoian T."/>
            <person name="Crocker A."/>
            <person name="Murante D."/>
            <person name="Hogan D.A."/>
            <person name="Stajich J.E."/>
        </authorList>
    </citation>
    <scope>NUCLEOTIDE SEQUENCE</scope>
    <source>
        <strain evidence="1">Ex8</strain>
    </source>
</reference>
<gene>
    <name evidence="1" type="ORF">HRR80_000543</name>
</gene>
<comment type="caution">
    <text evidence="1">The sequence shown here is derived from an EMBL/GenBank/DDBJ whole genome shotgun (WGS) entry which is preliminary data.</text>
</comment>
<evidence type="ECO:0000313" key="1">
    <source>
        <dbReference type="EMBL" id="KAJ8995786.1"/>
    </source>
</evidence>